<dbReference type="WBParaSite" id="PSU_v2.g2449.t1">
    <property type="protein sequence ID" value="PSU_v2.g2449.t1"/>
    <property type="gene ID" value="PSU_v2.g2449"/>
</dbReference>
<name>A0A914YS17_9BILA</name>
<reference evidence="2" key="1">
    <citation type="submission" date="2022-11" db="UniProtKB">
        <authorList>
            <consortium name="WormBaseParasite"/>
        </authorList>
    </citation>
    <scope>IDENTIFICATION</scope>
</reference>
<protein>
    <submittedName>
        <fullName evidence="2">Uncharacterized protein</fullName>
    </submittedName>
</protein>
<accession>A0A914YS17</accession>
<keyword evidence="1" id="KW-1185">Reference proteome</keyword>
<evidence type="ECO:0000313" key="2">
    <source>
        <dbReference type="WBParaSite" id="PSU_v2.g2449.t1"/>
    </source>
</evidence>
<dbReference type="AlphaFoldDB" id="A0A914YS17"/>
<dbReference type="Proteomes" id="UP000887577">
    <property type="component" value="Unplaced"/>
</dbReference>
<evidence type="ECO:0000313" key="1">
    <source>
        <dbReference type="Proteomes" id="UP000887577"/>
    </source>
</evidence>
<organism evidence="1 2">
    <name type="scientific">Panagrolaimus superbus</name>
    <dbReference type="NCBI Taxonomy" id="310955"/>
    <lineage>
        <taxon>Eukaryota</taxon>
        <taxon>Metazoa</taxon>
        <taxon>Ecdysozoa</taxon>
        <taxon>Nematoda</taxon>
        <taxon>Chromadorea</taxon>
        <taxon>Rhabditida</taxon>
        <taxon>Tylenchina</taxon>
        <taxon>Panagrolaimomorpha</taxon>
        <taxon>Panagrolaimoidea</taxon>
        <taxon>Panagrolaimidae</taxon>
        <taxon>Panagrolaimus</taxon>
    </lineage>
</organism>
<sequence>MTKPGIRDSLVNMLGEFVGLSRNPEFRLSTSSEQFLADAIKEEKKASTCSIASSDGSLNIYIGMDPISHQRSNSTPIRRNFTKTIQDSEESRRLSVPLLRPKLLLKRFKRHSGSYDPNPINTTVISTPRKNSIISESDEEILAELPKSKRTRNYSQSSSILGDLAKSGHVRCQPLMVSIH</sequence>
<proteinExistence type="predicted"/>